<evidence type="ECO:0000313" key="3">
    <source>
        <dbReference type="Proteomes" id="UP000515955"/>
    </source>
</evidence>
<accession>A0A7G9SAL2</accession>
<dbReference type="RefSeq" id="WP_187541886.1">
    <property type="nucleotide sequence ID" value="NZ_CP060717.1"/>
</dbReference>
<feature type="chain" id="PRO_5028831691" evidence="1">
    <location>
        <begin position="27"/>
        <end position="195"/>
    </location>
</feature>
<dbReference type="EMBL" id="CP060717">
    <property type="protein sequence ID" value="QNN64887.1"/>
    <property type="molecule type" value="Genomic_DNA"/>
</dbReference>
<organism evidence="2 3">
    <name type="scientific">Sphingomonas rhizophila</name>
    <dbReference type="NCBI Taxonomy" id="2071607"/>
    <lineage>
        <taxon>Bacteria</taxon>
        <taxon>Pseudomonadati</taxon>
        <taxon>Pseudomonadota</taxon>
        <taxon>Alphaproteobacteria</taxon>
        <taxon>Sphingomonadales</taxon>
        <taxon>Sphingomonadaceae</taxon>
        <taxon>Sphingomonas</taxon>
    </lineage>
</organism>
<dbReference type="Pfam" id="PF14352">
    <property type="entry name" value="DUF4402"/>
    <property type="match status" value="1"/>
</dbReference>
<name>A0A7G9SAL2_9SPHN</name>
<dbReference type="Proteomes" id="UP000515955">
    <property type="component" value="Chromosome"/>
</dbReference>
<dbReference type="KEGG" id="srhi:H9L12_11755"/>
<gene>
    <name evidence="2" type="ORF">H9L12_11755</name>
</gene>
<keyword evidence="1" id="KW-0732">Signal</keyword>
<evidence type="ECO:0000313" key="2">
    <source>
        <dbReference type="EMBL" id="QNN64887.1"/>
    </source>
</evidence>
<sequence length="195" mass="19263">MTNFFNKAALAATVAASALAATPALAAPVSADGTATVKIYSPLTIEAPTATDAVVDFGILVGTFGTRASHDFIIDASAAPTPADVCGAATTWNCSGTPHRARYDITGSVDSSVNVSFAADTIDLVRVGGSAGVPADVVPLQLTLSDTTDSNGDGTADVLLAGGAATVFVGGTLGVDAANVDGVYSGTFTISADYQ</sequence>
<evidence type="ECO:0000256" key="1">
    <source>
        <dbReference type="SAM" id="SignalP"/>
    </source>
</evidence>
<dbReference type="InterPro" id="IPR025514">
    <property type="entry name" value="DUF4402"/>
</dbReference>
<reference evidence="2 3" key="1">
    <citation type="submission" date="2020-08" db="EMBL/GenBank/DDBJ databases">
        <title>Genome sequence of Sphingomonas rhizophila KACC 19189T.</title>
        <authorList>
            <person name="Hyun D.-W."/>
            <person name="Bae J.-W."/>
        </authorList>
    </citation>
    <scope>NUCLEOTIDE SEQUENCE [LARGE SCALE GENOMIC DNA]</scope>
    <source>
        <strain evidence="2 3">KACC 19189</strain>
    </source>
</reference>
<keyword evidence="3" id="KW-1185">Reference proteome</keyword>
<dbReference type="AlphaFoldDB" id="A0A7G9SAL2"/>
<proteinExistence type="predicted"/>
<feature type="signal peptide" evidence="1">
    <location>
        <begin position="1"/>
        <end position="26"/>
    </location>
</feature>
<protein>
    <submittedName>
        <fullName evidence="2">DUF4402 domain-containing protein</fullName>
    </submittedName>
</protein>